<evidence type="ECO:0000256" key="1">
    <source>
        <dbReference type="ARBA" id="ARBA00022649"/>
    </source>
</evidence>
<dbReference type="PANTHER" id="PTHR33397">
    <property type="entry name" value="UPF0331 PROTEIN YUTE"/>
    <property type="match status" value="1"/>
</dbReference>
<reference evidence="6" key="1">
    <citation type="submission" date="2017-09" db="EMBL/GenBank/DDBJ databases">
        <title>Depth-based differentiation of microbial function through sediment-hosted aquifers and enrichment of novel symbionts in the deep terrestrial subsurface.</title>
        <authorList>
            <person name="Probst A.J."/>
            <person name="Ladd B."/>
            <person name="Jarett J.K."/>
            <person name="Geller-Mcgrath D.E."/>
            <person name="Sieber C.M.K."/>
            <person name="Emerson J.B."/>
            <person name="Anantharaman K."/>
            <person name="Thomas B.C."/>
            <person name="Malmstrom R."/>
            <person name="Stieglmeier M."/>
            <person name="Klingl A."/>
            <person name="Woyke T."/>
            <person name="Ryan C.M."/>
            <person name="Banfield J.F."/>
        </authorList>
    </citation>
    <scope>NUCLEOTIDE SEQUENCE [LARGE SCALE GENOMIC DNA]</scope>
</reference>
<dbReference type="NCBIfam" id="NF047751">
    <property type="entry name" value="HepT_toxin"/>
    <property type="match status" value="1"/>
</dbReference>
<sequence>MQNFKVDRIDKKVIVERIDIIQKSFKKLAELKKLTSGRFMLSDNFAIAEHYLRYGLEATFDICAHILSRIPGAQVDEYKKMAVEMGRQKFVPMDFAKNTLTKMAGYRNRLTHFYCEVTPKEMHKIIKNNLGDFKIFLKYIKRLL</sequence>
<dbReference type="InterPro" id="IPR037038">
    <property type="entry name" value="HepT-like_sf"/>
</dbReference>
<dbReference type="InterPro" id="IPR052379">
    <property type="entry name" value="Type_VII_TA_RNase"/>
</dbReference>
<dbReference type="Proteomes" id="UP000228964">
    <property type="component" value="Unassembled WGS sequence"/>
</dbReference>
<evidence type="ECO:0000313" key="6">
    <source>
        <dbReference type="Proteomes" id="UP000228964"/>
    </source>
</evidence>
<organism evidence="5 6">
    <name type="scientific">Candidatus Falkowbacteria bacterium CG10_big_fil_rev_8_21_14_0_10_38_22</name>
    <dbReference type="NCBI Taxonomy" id="1974564"/>
    <lineage>
        <taxon>Bacteria</taxon>
        <taxon>Candidatus Falkowiibacteriota</taxon>
    </lineage>
</organism>
<evidence type="ECO:0000256" key="4">
    <source>
        <dbReference type="ARBA" id="ARBA00024207"/>
    </source>
</evidence>
<keyword evidence="2" id="KW-0540">Nuclease</keyword>
<dbReference type="AlphaFoldDB" id="A0A2M6WQM2"/>
<proteinExistence type="inferred from homology"/>
<dbReference type="Gene3D" id="1.20.120.580">
    <property type="entry name" value="bsu32300-like"/>
    <property type="match status" value="1"/>
</dbReference>
<comment type="caution">
    <text evidence="5">The sequence shown here is derived from an EMBL/GenBank/DDBJ whole genome shotgun (WGS) entry which is preliminary data.</text>
</comment>
<dbReference type="GO" id="GO:0016787">
    <property type="term" value="F:hydrolase activity"/>
    <property type="evidence" value="ECO:0007669"/>
    <property type="project" value="UniProtKB-KW"/>
</dbReference>
<dbReference type="Pfam" id="PF01934">
    <property type="entry name" value="HepT-like"/>
    <property type="match status" value="1"/>
</dbReference>
<dbReference type="GO" id="GO:0004540">
    <property type="term" value="F:RNA nuclease activity"/>
    <property type="evidence" value="ECO:0007669"/>
    <property type="project" value="InterPro"/>
</dbReference>
<keyword evidence="1" id="KW-1277">Toxin-antitoxin system</keyword>
<name>A0A2M6WQM2_9BACT</name>
<keyword evidence="3" id="KW-0378">Hydrolase</keyword>
<evidence type="ECO:0000256" key="3">
    <source>
        <dbReference type="ARBA" id="ARBA00022801"/>
    </source>
</evidence>
<protein>
    <submittedName>
        <fullName evidence="5">DUF86 domain-containing protein</fullName>
    </submittedName>
</protein>
<dbReference type="PANTHER" id="PTHR33397:SF3">
    <property type="entry name" value="MRNA NUCLEASE HEPT"/>
    <property type="match status" value="1"/>
</dbReference>
<comment type="similarity">
    <text evidence="4">Belongs to the HepT RNase toxin family.</text>
</comment>
<dbReference type="EMBL" id="PFAO01000047">
    <property type="protein sequence ID" value="PIT95089.1"/>
    <property type="molecule type" value="Genomic_DNA"/>
</dbReference>
<evidence type="ECO:0000256" key="2">
    <source>
        <dbReference type="ARBA" id="ARBA00022722"/>
    </source>
</evidence>
<accession>A0A2M6WQM2</accession>
<dbReference type="InterPro" id="IPR008201">
    <property type="entry name" value="HepT-like"/>
</dbReference>
<dbReference type="GO" id="GO:0110001">
    <property type="term" value="C:toxin-antitoxin complex"/>
    <property type="evidence" value="ECO:0007669"/>
    <property type="project" value="InterPro"/>
</dbReference>
<evidence type="ECO:0000313" key="5">
    <source>
        <dbReference type="EMBL" id="PIT95089.1"/>
    </source>
</evidence>
<gene>
    <name evidence="5" type="ORF">COT96_02005</name>
</gene>